<keyword evidence="3" id="KW-1185">Reference proteome</keyword>
<reference evidence="2 3" key="1">
    <citation type="submission" date="2015-11" db="EMBL/GenBank/DDBJ databases">
        <title>Expanding the genomic diversity of Burkholderia species for the development of highly accurate diagnostics.</title>
        <authorList>
            <person name="Sahl J."/>
            <person name="Keim P."/>
            <person name="Wagner D."/>
        </authorList>
    </citation>
    <scope>NUCLEOTIDE SEQUENCE [LARGE SCALE GENOMIC DNA]</scope>
    <source>
        <strain evidence="2 3">MSMB1808WGS</strain>
    </source>
</reference>
<sequence length="296" mass="33181">MSQIPQFGGFDQLAVERAVHALSRSNVRSPLSVERIKVWVKQFVSDEEKTLAWLILRNLIFRTNEQLLSSMRQALKLAALHFLDKTGQRETVAWTDALNGAAGLDFYCGPPSVVLYGMAKPGKSGDLIARAINQRYGITKLFPSDVTVLSENERFIVVDDGTYTGMQLRNFLQSWDQDYSSGRVAIAVGMAHQTACDYLHAQFPEVPLFHGELLTPETCFASLAQKWIESQQWKYDKSPLEVYAEVHERAQPFKDGNEGNGYGNIGALVAFSHGVPDDSIQLLWGVSENWKPLVER</sequence>
<gene>
    <name evidence="2" type="ORF">WJ96_25400</name>
</gene>
<proteinExistence type="predicted"/>
<dbReference type="EMBL" id="LPBJ01000129">
    <property type="protein sequence ID" value="KVP83588.1"/>
    <property type="molecule type" value="Genomic_DNA"/>
</dbReference>
<accession>A0AAW3MLK7</accession>
<name>A0AAW3MLK7_9BURK</name>
<dbReference type="InterPro" id="IPR056920">
    <property type="entry name" value="PRTase-CE"/>
</dbReference>
<comment type="caution">
    <text evidence="2">The sequence shown here is derived from an EMBL/GenBank/DDBJ whole genome shotgun (WGS) entry which is preliminary data.</text>
</comment>
<feature type="domain" description="PRTase-CE" evidence="1">
    <location>
        <begin position="37"/>
        <end position="296"/>
    </location>
</feature>
<protein>
    <recommendedName>
        <fullName evidence="1">PRTase-CE domain-containing protein</fullName>
    </recommendedName>
</protein>
<evidence type="ECO:0000259" key="1">
    <source>
        <dbReference type="Pfam" id="PF24390"/>
    </source>
</evidence>
<evidence type="ECO:0000313" key="3">
    <source>
        <dbReference type="Proteomes" id="UP000056453"/>
    </source>
</evidence>
<organism evidence="2 3">
    <name type="scientific">Burkholderia ubonensis</name>
    <dbReference type="NCBI Taxonomy" id="101571"/>
    <lineage>
        <taxon>Bacteria</taxon>
        <taxon>Pseudomonadati</taxon>
        <taxon>Pseudomonadota</taxon>
        <taxon>Betaproteobacteria</taxon>
        <taxon>Burkholderiales</taxon>
        <taxon>Burkholderiaceae</taxon>
        <taxon>Burkholderia</taxon>
        <taxon>Burkholderia cepacia complex</taxon>
    </lineage>
</organism>
<dbReference type="AlphaFoldDB" id="A0AAW3MLK7"/>
<dbReference type="Proteomes" id="UP000056453">
    <property type="component" value="Unassembled WGS sequence"/>
</dbReference>
<dbReference type="Pfam" id="PF24390">
    <property type="entry name" value="PRTase-CE"/>
    <property type="match status" value="1"/>
</dbReference>
<evidence type="ECO:0000313" key="2">
    <source>
        <dbReference type="EMBL" id="KVP83588.1"/>
    </source>
</evidence>
<dbReference type="RefSeq" id="WP_059958396.1">
    <property type="nucleotide sequence ID" value="NZ_LPAK01000107.1"/>
</dbReference>